<keyword evidence="3" id="KW-1185">Reference proteome</keyword>
<name>A0A4Z2EZT0_9TELE</name>
<evidence type="ECO:0000256" key="1">
    <source>
        <dbReference type="SAM" id="MobiDB-lite"/>
    </source>
</evidence>
<evidence type="ECO:0000313" key="3">
    <source>
        <dbReference type="Proteomes" id="UP000314294"/>
    </source>
</evidence>
<evidence type="ECO:0000313" key="2">
    <source>
        <dbReference type="EMBL" id="TNN34130.1"/>
    </source>
</evidence>
<dbReference type="AlphaFoldDB" id="A0A4Z2EZT0"/>
<accession>A0A4Z2EZT0</accession>
<feature type="region of interest" description="Disordered" evidence="1">
    <location>
        <begin position="38"/>
        <end position="62"/>
    </location>
</feature>
<proteinExistence type="predicted"/>
<protein>
    <submittedName>
        <fullName evidence="2">Uncharacterized protein</fullName>
    </submittedName>
</protein>
<gene>
    <name evidence="2" type="ORF">EYF80_055704</name>
</gene>
<organism evidence="2 3">
    <name type="scientific">Liparis tanakae</name>
    <name type="common">Tanaka's snailfish</name>
    <dbReference type="NCBI Taxonomy" id="230148"/>
    <lineage>
        <taxon>Eukaryota</taxon>
        <taxon>Metazoa</taxon>
        <taxon>Chordata</taxon>
        <taxon>Craniata</taxon>
        <taxon>Vertebrata</taxon>
        <taxon>Euteleostomi</taxon>
        <taxon>Actinopterygii</taxon>
        <taxon>Neopterygii</taxon>
        <taxon>Teleostei</taxon>
        <taxon>Neoteleostei</taxon>
        <taxon>Acanthomorphata</taxon>
        <taxon>Eupercaria</taxon>
        <taxon>Perciformes</taxon>
        <taxon>Cottioidei</taxon>
        <taxon>Cottales</taxon>
        <taxon>Liparidae</taxon>
        <taxon>Liparis</taxon>
    </lineage>
</organism>
<feature type="region of interest" description="Disordered" evidence="1">
    <location>
        <begin position="1"/>
        <end position="22"/>
    </location>
</feature>
<dbReference type="Proteomes" id="UP000314294">
    <property type="component" value="Unassembled WGS sequence"/>
</dbReference>
<comment type="caution">
    <text evidence="2">The sequence shown here is derived from an EMBL/GenBank/DDBJ whole genome shotgun (WGS) entry which is preliminary data.</text>
</comment>
<dbReference type="EMBL" id="SRLO01002035">
    <property type="protein sequence ID" value="TNN34130.1"/>
    <property type="molecule type" value="Genomic_DNA"/>
</dbReference>
<reference evidence="2 3" key="1">
    <citation type="submission" date="2019-03" db="EMBL/GenBank/DDBJ databases">
        <title>First draft genome of Liparis tanakae, snailfish: a comprehensive survey of snailfish specific genes.</title>
        <authorList>
            <person name="Kim W."/>
            <person name="Song I."/>
            <person name="Jeong J.-H."/>
            <person name="Kim D."/>
            <person name="Kim S."/>
            <person name="Ryu S."/>
            <person name="Song J.Y."/>
            <person name="Lee S.K."/>
        </authorList>
    </citation>
    <scope>NUCLEOTIDE SEQUENCE [LARGE SCALE GENOMIC DNA]</scope>
    <source>
        <tissue evidence="2">Muscle</tissue>
    </source>
</reference>
<sequence length="62" mass="6498">MSGPDPPAARTHEPRFALATPPGQCPALIHSSMLCAKRSDSRGEPDGPVALWTNGGHLALRP</sequence>